<dbReference type="GO" id="GO:0030246">
    <property type="term" value="F:carbohydrate binding"/>
    <property type="evidence" value="ECO:0007669"/>
    <property type="project" value="UniProtKB-ARBA"/>
</dbReference>
<dbReference type="Pfam" id="PF13407">
    <property type="entry name" value="Peripla_BP_4"/>
    <property type="match status" value="1"/>
</dbReference>
<dbReference type="EMBL" id="JACHDZ010000012">
    <property type="protein sequence ID" value="MBB5346268.1"/>
    <property type="molecule type" value="Genomic_DNA"/>
</dbReference>
<evidence type="ECO:0000256" key="3">
    <source>
        <dbReference type="ARBA" id="ARBA00022729"/>
    </source>
</evidence>
<evidence type="ECO:0000256" key="1">
    <source>
        <dbReference type="ARBA" id="ARBA00004196"/>
    </source>
</evidence>
<dbReference type="InterPro" id="IPR028082">
    <property type="entry name" value="Peripla_BP_I"/>
</dbReference>
<dbReference type="AlphaFoldDB" id="A0A7W8JBK6"/>
<protein>
    <submittedName>
        <fullName evidence="6">Ribose transport system substrate-binding protein</fullName>
    </submittedName>
</protein>
<evidence type="ECO:0000313" key="6">
    <source>
        <dbReference type="EMBL" id="MBB5346268.1"/>
    </source>
</evidence>
<dbReference type="PROSITE" id="PS51257">
    <property type="entry name" value="PROKAR_LIPOPROTEIN"/>
    <property type="match status" value="1"/>
</dbReference>
<dbReference type="PANTHER" id="PTHR46847:SF1">
    <property type="entry name" value="D-ALLOSE-BINDING PERIPLASMIC PROTEIN-RELATED"/>
    <property type="match status" value="1"/>
</dbReference>
<evidence type="ECO:0000313" key="7">
    <source>
        <dbReference type="Proteomes" id="UP000569092"/>
    </source>
</evidence>
<name>A0A7W8JBK6_9BACT</name>
<sequence length="319" mass="34320">MSKIAVIPCFFVMTSSIASCHPASKEIFVIPRTTSTTISEAEHAGAADAARDANIRIRWNAPTREDDVQQQIAMVEKAVEQKCKGLILTPDQPLALMVPVQRALSAGVPTVILASALPFAPQKNLAYILNDDDMVGQMGALRIGSILKGKGDVAIIGINPQSLSSLSVLRNFVLTIAERFPNIKVVDRRVGANNNVDSELITGQVLQAQPNISAIFSLDSTNTVGAYLALKDQSLAQRIKLVGVQQSTELANAVRAGEVDSLIAENTYLMGLEAVRIVIHPMTQASATIKLPPTLITIENVNSVEVRPLISNDWRASHQ</sequence>
<comment type="similarity">
    <text evidence="2">Belongs to the bacterial solute-binding protein 2 family.</text>
</comment>
<gene>
    <name evidence="6" type="ORF">HDF10_004278</name>
</gene>
<reference evidence="6 7" key="1">
    <citation type="submission" date="2020-08" db="EMBL/GenBank/DDBJ databases">
        <title>Genomic Encyclopedia of Type Strains, Phase IV (KMG-V): Genome sequencing to study the core and pangenomes of soil and plant-associated prokaryotes.</title>
        <authorList>
            <person name="Whitman W."/>
        </authorList>
    </citation>
    <scope>NUCLEOTIDE SEQUENCE [LARGE SCALE GENOMIC DNA]</scope>
    <source>
        <strain evidence="6 7">M8US30</strain>
    </source>
</reference>
<dbReference type="Gene3D" id="3.40.50.2300">
    <property type="match status" value="2"/>
</dbReference>
<comment type="subcellular location">
    <subcellularLocation>
        <location evidence="1">Cell envelope</location>
    </subcellularLocation>
</comment>
<feature type="chain" id="PRO_5030711917" evidence="4">
    <location>
        <begin position="19"/>
        <end position="319"/>
    </location>
</feature>
<comment type="caution">
    <text evidence="6">The sequence shown here is derived from an EMBL/GenBank/DDBJ whole genome shotgun (WGS) entry which is preliminary data.</text>
</comment>
<proteinExistence type="inferred from homology"/>
<organism evidence="6 7">
    <name type="scientific">Tunturiibacter lichenicola</name>
    <dbReference type="NCBI Taxonomy" id="2051959"/>
    <lineage>
        <taxon>Bacteria</taxon>
        <taxon>Pseudomonadati</taxon>
        <taxon>Acidobacteriota</taxon>
        <taxon>Terriglobia</taxon>
        <taxon>Terriglobales</taxon>
        <taxon>Acidobacteriaceae</taxon>
        <taxon>Tunturiibacter</taxon>
    </lineage>
</organism>
<dbReference type="Proteomes" id="UP000569092">
    <property type="component" value="Unassembled WGS sequence"/>
</dbReference>
<keyword evidence="3 4" id="KW-0732">Signal</keyword>
<dbReference type="InterPro" id="IPR025997">
    <property type="entry name" value="SBP_2_dom"/>
</dbReference>
<dbReference type="GO" id="GO:0030313">
    <property type="term" value="C:cell envelope"/>
    <property type="evidence" value="ECO:0007669"/>
    <property type="project" value="UniProtKB-SubCell"/>
</dbReference>
<evidence type="ECO:0000256" key="2">
    <source>
        <dbReference type="ARBA" id="ARBA00007639"/>
    </source>
</evidence>
<dbReference type="PANTHER" id="PTHR46847">
    <property type="entry name" value="D-ALLOSE-BINDING PERIPLASMIC PROTEIN-RELATED"/>
    <property type="match status" value="1"/>
</dbReference>
<feature type="signal peptide" evidence="4">
    <location>
        <begin position="1"/>
        <end position="18"/>
    </location>
</feature>
<accession>A0A7W8JBK6</accession>
<evidence type="ECO:0000256" key="4">
    <source>
        <dbReference type="SAM" id="SignalP"/>
    </source>
</evidence>
<dbReference type="SUPFAM" id="SSF53822">
    <property type="entry name" value="Periplasmic binding protein-like I"/>
    <property type="match status" value="1"/>
</dbReference>
<feature type="domain" description="Periplasmic binding protein" evidence="5">
    <location>
        <begin position="28"/>
        <end position="278"/>
    </location>
</feature>
<evidence type="ECO:0000259" key="5">
    <source>
        <dbReference type="Pfam" id="PF13407"/>
    </source>
</evidence>